<dbReference type="CDD" id="cd06225">
    <property type="entry name" value="HAMP"/>
    <property type="match status" value="1"/>
</dbReference>
<evidence type="ECO:0000256" key="9">
    <source>
        <dbReference type="SAM" id="Phobius"/>
    </source>
</evidence>
<evidence type="ECO:0000256" key="6">
    <source>
        <dbReference type="ARBA" id="ARBA00029447"/>
    </source>
</evidence>
<keyword evidence="4 9" id="KW-0472">Membrane</keyword>
<keyword evidence="13" id="KW-1185">Reference proteome</keyword>
<dbReference type="Pfam" id="PF00672">
    <property type="entry name" value="HAMP"/>
    <property type="match status" value="1"/>
</dbReference>
<evidence type="ECO:0000256" key="3">
    <source>
        <dbReference type="ARBA" id="ARBA00022989"/>
    </source>
</evidence>
<keyword evidence="5 7" id="KW-0807">Transducer</keyword>
<feature type="domain" description="Methyl-accepting transducer" evidence="10">
    <location>
        <begin position="262"/>
        <end position="498"/>
    </location>
</feature>
<proteinExistence type="inferred from homology"/>
<evidence type="ECO:0000256" key="8">
    <source>
        <dbReference type="SAM" id="Coils"/>
    </source>
</evidence>
<dbReference type="Pfam" id="PF00015">
    <property type="entry name" value="MCPsignal"/>
    <property type="match status" value="1"/>
</dbReference>
<comment type="similarity">
    <text evidence="6">Belongs to the methyl-accepting chemotaxis (MCP) protein family.</text>
</comment>
<feature type="domain" description="HAMP" evidence="11">
    <location>
        <begin position="203"/>
        <end position="257"/>
    </location>
</feature>
<dbReference type="Gene3D" id="6.10.340.10">
    <property type="match status" value="1"/>
</dbReference>
<evidence type="ECO:0000256" key="2">
    <source>
        <dbReference type="ARBA" id="ARBA00022692"/>
    </source>
</evidence>
<evidence type="ECO:0000259" key="10">
    <source>
        <dbReference type="PROSITE" id="PS50111"/>
    </source>
</evidence>
<reference evidence="12" key="1">
    <citation type="submission" date="2021-12" db="EMBL/GenBank/DDBJ databases">
        <authorList>
            <person name="Rodrigo-Torres L."/>
            <person name="Arahal R. D."/>
            <person name="Lucena T."/>
        </authorList>
    </citation>
    <scope>NUCLEOTIDE SEQUENCE</scope>
    <source>
        <strain evidence="12">CECT 8226</strain>
    </source>
</reference>
<evidence type="ECO:0000313" key="12">
    <source>
        <dbReference type="EMBL" id="CAH0529547.1"/>
    </source>
</evidence>
<feature type="coiled-coil region" evidence="8">
    <location>
        <begin position="74"/>
        <end position="111"/>
    </location>
</feature>
<evidence type="ECO:0000259" key="11">
    <source>
        <dbReference type="PROSITE" id="PS50885"/>
    </source>
</evidence>
<dbReference type="SMART" id="SM00283">
    <property type="entry name" value="MA"/>
    <property type="match status" value="1"/>
</dbReference>
<evidence type="ECO:0000256" key="7">
    <source>
        <dbReference type="PROSITE-ProRule" id="PRU00284"/>
    </source>
</evidence>
<organism evidence="12 13">
    <name type="scientific">Vibrio hippocampi</name>
    <dbReference type="NCBI Taxonomy" id="654686"/>
    <lineage>
        <taxon>Bacteria</taxon>
        <taxon>Pseudomonadati</taxon>
        <taxon>Pseudomonadota</taxon>
        <taxon>Gammaproteobacteria</taxon>
        <taxon>Vibrionales</taxon>
        <taxon>Vibrionaceae</taxon>
        <taxon>Vibrio</taxon>
    </lineage>
</organism>
<evidence type="ECO:0008006" key="14">
    <source>
        <dbReference type="Google" id="ProtNLM"/>
    </source>
</evidence>
<dbReference type="EMBL" id="CAKLCM010000003">
    <property type="protein sequence ID" value="CAH0529547.1"/>
    <property type="molecule type" value="Genomic_DNA"/>
</dbReference>
<evidence type="ECO:0000256" key="4">
    <source>
        <dbReference type="ARBA" id="ARBA00023136"/>
    </source>
</evidence>
<keyword evidence="8" id="KW-0175">Coiled coil</keyword>
<dbReference type="PANTHER" id="PTHR32089">
    <property type="entry name" value="METHYL-ACCEPTING CHEMOTAXIS PROTEIN MCPB"/>
    <property type="match status" value="1"/>
</dbReference>
<dbReference type="PROSITE" id="PS50885">
    <property type="entry name" value="HAMP"/>
    <property type="match status" value="1"/>
</dbReference>
<feature type="transmembrane region" description="Helical" evidence="9">
    <location>
        <begin position="181"/>
        <end position="205"/>
    </location>
</feature>
<comment type="caution">
    <text evidence="12">The sequence shown here is derived from an EMBL/GenBank/DDBJ whole genome shotgun (WGS) entry which is preliminary data.</text>
</comment>
<dbReference type="InterPro" id="IPR004089">
    <property type="entry name" value="MCPsignal_dom"/>
</dbReference>
<dbReference type="SMART" id="SM00304">
    <property type="entry name" value="HAMP"/>
    <property type="match status" value="1"/>
</dbReference>
<accession>A0ABM8ZMC3</accession>
<evidence type="ECO:0000256" key="5">
    <source>
        <dbReference type="ARBA" id="ARBA00023224"/>
    </source>
</evidence>
<dbReference type="PANTHER" id="PTHR32089:SF119">
    <property type="entry name" value="METHYL-ACCEPTING CHEMOTAXIS PROTEIN CTPL"/>
    <property type="match status" value="1"/>
</dbReference>
<dbReference type="Proteomes" id="UP000838160">
    <property type="component" value="Unassembled WGS sequence"/>
</dbReference>
<evidence type="ECO:0000313" key="13">
    <source>
        <dbReference type="Proteomes" id="UP000838160"/>
    </source>
</evidence>
<keyword evidence="3 9" id="KW-1133">Transmembrane helix</keyword>
<dbReference type="InterPro" id="IPR003660">
    <property type="entry name" value="HAMP_dom"/>
</dbReference>
<keyword evidence="2 9" id="KW-0812">Transmembrane</keyword>
<evidence type="ECO:0000256" key="1">
    <source>
        <dbReference type="ARBA" id="ARBA00004141"/>
    </source>
</evidence>
<dbReference type="Gene3D" id="1.10.287.950">
    <property type="entry name" value="Methyl-accepting chemotaxis protein"/>
    <property type="match status" value="1"/>
</dbReference>
<protein>
    <recommendedName>
        <fullName evidence="14">Methyl-accepting chemotaxis protein</fullName>
    </recommendedName>
</protein>
<dbReference type="PROSITE" id="PS50111">
    <property type="entry name" value="CHEMOTAXIS_TRANSDUC_2"/>
    <property type="match status" value="1"/>
</dbReference>
<gene>
    <name evidence="12" type="ORF">VHP8226_03301</name>
</gene>
<dbReference type="SUPFAM" id="SSF58104">
    <property type="entry name" value="Methyl-accepting chemotaxis protein (MCP) signaling domain"/>
    <property type="match status" value="1"/>
</dbReference>
<comment type="subcellular location">
    <subcellularLocation>
        <location evidence="1">Membrane</location>
        <topology evidence="1">Multi-pass membrane protein</topology>
    </subcellularLocation>
</comment>
<dbReference type="CDD" id="cd11386">
    <property type="entry name" value="MCP_signal"/>
    <property type="match status" value="1"/>
</dbReference>
<name>A0ABM8ZMC3_9VIBR</name>
<sequence length="535" mass="58473">MLSIKNKIILLCALAILGVSSVFVTGNQTLNSNTTLVSELKERLYPVMSSASLNTIILGQIAERFNLSVTLGDEELLEQNQQTFNEMLANFEQQRQLMPILSKQINELESQAKNYFNGAYDIAYQMIDGSLDLSQAASLGAKNNQLLNSLTDNIKAFNQARTADFEQSVINLENDNTRAKGLMLILGLAALLLLAIFGFLVVQAIRKDLHNISSKMRDIAEGDGDLTVRLEHNKNDELSELANSFNTFVSQLQQNINATIDNVQGLNEIAETLVKSSENSNQLSSKQSIAVEEATHSLQQMFDGVRHIAENANDTVSSVESANQQAQLGETQVANTIQSVQDLTSDVRSASDVVRQLDDNAQSASSILDAISSIAEQTNLLALNAAIEAARAGEQGRGFAVVADEVRTLASRTQTSTQEIQNVLLQLQEQTRTASEIISASAEKADSCVQQSLVAEESLRQITSDIIHISERNQSIASATEQQENSSSRMQEVIGDISSMAKVTSDSVEHVNQVAQQINQIRNNLNQLTNRFKVN</sequence>